<accession>A0A1U9UIQ5</accession>
<evidence type="ECO:0000256" key="1">
    <source>
        <dbReference type="SAM" id="MobiDB-lite"/>
    </source>
</evidence>
<dbReference type="KEGG" id="cuh:BJN34_01375"/>
<sequence>MKLTPELGPLLDEATPADNREPEANGRFGEQQACKTRVILYISRQHLDNIFASAGLGKFKQKKDGGFQVSLTAVIAYRQARYIG</sequence>
<proteinExistence type="predicted"/>
<dbReference type="AlphaFoldDB" id="A0A1U9UIQ5"/>
<dbReference type="RefSeq" id="WP_078194962.1">
    <property type="nucleotide sequence ID" value="NZ_CP017757.2"/>
</dbReference>
<feature type="region of interest" description="Disordered" evidence="1">
    <location>
        <begin position="1"/>
        <end position="28"/>
    </location>
</feature>
<reference evidence="3" key="1">
    <citation type="submission" date="2017-02" db="EMBL/GenBank/DDBJ databases">
        <title>Complete genome sequence of Cupriavidus necator strain NH9, a 3-chlorobenzoate degrader.</title>
        <authorList>
            <person name="Moriuchi R."/>
            <person name="Dohra H."/>
            <person name="Ogawa N."/>
        </authorList>
    </citation>
    <scope>NUCLEOTIDE SEQUENCE [LARGE SCALE GENOMIC DNA]</scope>
    <source>
        <strain evidence="3">NH9</strain>
    </source>
</reference>
<organism evidence="2 3">
    <name type="scientific">Cupriavidus necator</name>
    <name type="common">Alcaligenes eutrophus</name>
    <name type="synonym">Ralstonia eutropha</name>
    <dbReference type="NCBI Taxonomy" id="106590"/>
    <lineage>
        <taxon>Bacteria</taxon>
        <taxon>Pseudomonadati</taxon>
        <taxon>Pseudomonadota</taxon>
        <taxon>Betaproteobacteria</taxon>
        <taxon>Burkholderiales</taxon>
        <taxon>Burkholderiaceae</taxon>
        <taxon>Cupriavidus</taxon>
    </lineage>
</organism>
<protein>
    <submittedName>
        <fullName evidence="2">Uncharacterized protein</fullName>
    </submittedName>
</protein>
<dbReference type="EMBL" id="CP017757">
    <property type="protein sequence ID" value="AQV92544.1"/>
    <property type="molecule type" value="Genomic_DNA"/>
</dbReference>
<gene>
    <name evidence="2" type="ORF">BJN34_01375</name>
</gene>
<evidence type="ECO:0000313" key="3">
    <source>
        <dbReference type="Proteomes" id="UP000189627"/>
    </source>
</evidence>
<evidence type="ECO:0000313" key="2">
    <source>
        <dbReference type="EMBL" id="AQV92544.1"/>
    </source>
</evidence>
<dbReference type="OrthoDB" id="9899403at2"/>
<dbReference type="Proteomes" id="UP000189627">
    <property type="component" value="Chromosome 1"/>
</dbReference>
<name>A0A1U9UIQ5_CUPNE</name>